<dbReference type="EMBL" id="BARW01003601">
    <property type="protein sequence ID" value="GAI69009.1"/>
    <property type="molecule type" value="Genomic_DNA"/>
</dbReference>
<protein>
    <submittedName>
        <fullName evidence="1">Uncharacterized protein</fullName>
    </submittedName>
</protein>
<gene>
    <name evidence="1" type="ORF">S12H4_09050</name>
</gene>
<reference evidence="1" key="1">
    <citation type="journal article" date="2014" name="Front. Microbiol.">
        <title>High frequency of phylogenetically diverse reductive dehalogenase-homologous genes in deep subseafloor sedimentary metagenomes.</title>
        <authorList>
            <person name="Kawai M."/>
            <person name="Futagami T."/>
            <person name="Toyoda A."/>
            <person name="Takaki Y."/>
            <person name="Nishi S."/>
            <person name="Hori S."/>
            <person name="Arai W."/>
            <person name="Tsubouchi T."/>
            <person name="Morono Y."/>
            <person name="Uchiyama I."/>
            <person name="Ito T."/>
            <person name="Fujiyama A."/>
            <person name="Inagaki F."/>
            <person name="Takami H."/>
        </authorList>
    </citation>
    <scope>NUCLEOTIDE SEQUENCE</scope>
    <source>
        <strain evidence="1">Expedition CK06-06</strain>
    </source>
</reference>
<comment type="caution">
    <text evidence="1">The sequence shown here is derived from an EMBL/GenBank/DDBJ whole genome shotgun (WGS) entry which is preliminary data.</text>
</comment>
<name>X1SMK3_9ZZZZ</name>
<organism evidence="1">
    <name type="scientific">marine sediment metagenome</name>
    <dbReference type="NCBI Taxonomy" id="412755"/>
    <lineage>
        <taxon>unclassified sequences</taxon>
        <taxon>metagenomes</taxon>
        <taxon>ecological metagenomes</taxon>
    </lineage>
</organism>
<proteinExistence type="predicted"/>
<evidence type="ECO:0000313" key="1">
    <source>
        <dbReference type="EMBL" id="GAI69009.1"/>
    </source>
</evidence>
<dbReference type="AlphaFoldDB" id="X1SMK3"/>
<accession>X1SMK3</accession>
<sequence length="92" mass="10778">MKYEDKMEKLKDEMREKGERSYLSGCALIVYGRDKYYGIFSGVSYANLVAERTAKSTTKKRNKEIARELEKMLLEKASKKKIGEFIKKLKQE</sequence>